<dbReference type="AlphaFoldDB" id="A0A6L2KJ73"/>
<name>A0A6L2KJ73_TANCI</name>
<feature type="compositionally biased region" description="Low complexity" evidence="1">
    <location>
        <begin position="355"/>
        <end position="394"/>
    </location>
</feature>
<dbReference type="EMBL" id="BKCJ010002499">
    <property type="protein sequence ID" value="GEU48979.1"/>
    <property type="molecule type" value="Genomic_DNA"/>
</dbReference>
<evidence type="ECO:0000313" key="2">
    <source>
        <dbReference type="EMBL" id="GEU48979.1"/>
    </source>
</evidence>
<organism evidence="2">
    <name type="scientific">Tanacetum cinerariifolium</name>
    <name type="common">Dalmatian daisy</name>
    <name type="synonym">Chrysanthemum cinerariifolium</name>
    <dbReference type="NCBI Taxonomy" id="118510"/>
    <lineage>
        <taxon>Eukaryota</taxon>
        <taxon>Viridiplantae</taxon>
        <taxon>Streptophyta</taxon>
        <taxon>Embryophyta</taxon>
        <taxon>Tracheophyta</taxon>
        <taxon>Spermatophyta</taxon>
        <taxon>Magnoliopsida</taxon>
        <taxon>eudicotyledons</taxon>
        <taxon>Gunneridae</taxon>
        <taxon>Pentapetalae</taxon>
        <taxon>asterids</taxon>
        <taxon>campanulids</taxon>
        <taxon>Asterales</taxon>
        <taxon>Asteraceae</taxon>
        <taxon>Asteroideae</taxon>
        <taxon>Anthemideae</taxon>
        <taxon>Anthemidinae</taxon>
        <taxon>Tanacetum</taxon>
    </lineage>
</organism>
<sequence length="436" mass="49461">MSFPHPIIILSDSDVDDIFSSTHSPDYIPASPDYFPDSPGNTSPNFLDDLTKDLLASPALSPFYDDPYMKVMQAYDATDNELPIPPQAPIAPPTTLPPSLVLSLSPMFYSRYFFPPEKILLPKDADTPVESPILISPLSSVGSSSLMCLKRTSTSAAPVMTQAATRQQVIDSAAAALEAQAATMASIDNPNRNTGQRETLVARKCTCKEYMSCQPFYFNGMEGSVGLIRWFERTESIFSRSNCTEDYKVKFATVKKMEDEFYNLVMKENDLKTYARRFQKLTVLCPNMVPNVEKLMEAFIRRLPRSIEGNVTASEPQTLEEAITITQRLMDRVTKHDAEQGTNDHKQKFDDRRNNNYPNNRDNNNYPNDRNDNNYQNNRNNNNNNHNNDYHQQQNGRQETFKTYGNHRYNGPHPLCRKCTLHHTGPCTVSVRIVTK</sequence>
<gene>
    <name evidence="2" type="ORF">Tci_020957</name>
</gene>
<protein>
    <recommendedName>
        <fullName evidence="3">Reverse transcriptase domain-containing protein</fullName>
    </recommendedName>
</protein>
<evidence type="ECO:0008006" key="3">
    <source>
        <dbReference type="Google" id="ProtNLM"/>
    </source>
</evidence>
<comment type="caution">
    <text evidence="2">The sequence shown here is derived from an EMBL/GenBank/DDBJ whole genome shotgun (WGS) entry which is preliminary data.</text>
</comment>
<reference evidence="2" key="1">
    <citation type="journal article" date="2019" name="Sci. Rep.">
        <title>Draft genome of Tanacetum cinerariifolium, the natural source of mosquito coil.</title>
        <authorList>
            <person name="Yamashiro T."/>
            <person name="Shiraishi A."/>
            <person name="Satake H."/>
            <person name="Nakayama K."/>
        </authorList>
    </citation>
    <scope>NUCLEOTIDE SEQUENCE</scope>
</reference>
<feature type="compositionally biased region" description="Basic and acidic residues" evidence="1">
    <location>
        <begin position="335"/>
        <end position="354"/>
    </location>
</feature>
<accession>A0A6L2KJ73</accession>
<proteinExistence type="predicted"/>
<feature type="region of interest" description="Disordered" evidence="1">
    <location>
        <begin position="335"/>
        <end position="394"/>
    </location>
</feature>
<evidence type="ECO:0000256" key="1">
    <source>
        <dbReference type="SAM" id="MobiDB-lite"/>
    </source>
</evidence>